<reference evidence="9 10" key="1">
    <citation type="submission" date="2020-01" db="EMBL/GenBank/DDBJ databases">
        <title>Insect and environment-associated Actinomycetes.</title>
        <authorList>
            <person name="Currrie C."/>
            <person name="Chevrette M."/>
            <person name="Carlson C."/>
            <person name="Stubbendieck R."/>
            <person name="Wendt-Pienkowski E."/>
        </authorList>
    </citation>
    <scope>NUCLEOTIDE SEQUENCE [LARGE SCALE GENOMIC DNA]</scope>
    <source>
        <strain evidence="9 10">SID7590</strain>
    </source>
</reference>
<keyword evidence="2" id="KW-0902">Two-component regulatory system</keyword>
<feature type="compositionally biased region" description="Pro residues" evidence="7">
    <location>
        <begin position="266"/>
        <end position="277"/>
    </location>
</feature>
<feature type="DNA-binding region" description="OmpR/PhoB-type" evidence="6">
    <location>
        <begin position="1"/>
        <end position="95"/>
    </location>
</feature>
<evidence type="ECO:0000313" key="9">
    <source>
        <dbReference type="EMBL" id="NEC23421.1"/>
    </source>
</evidence>
<dbReference type="CDD" id="cd15831">
    <property type="entry name" value="BTAD"/>
    <property type="match status" value="1"/>
</dbReference>
<dbReference type="SMART" id="SM01043">
    <property type="entry name" value="BTAD"/>
    <property type="match status" value="1"/>
</dbReference>
<dbReference type="GO" id="GO:0003677">
    <property type="term" value="F:DNA binding"/>
    <property type="evidence" value="ECO:0007669"/>
    <property type="project" value="UniProtKB-UniRule"/>
</dbReference>
<evidence type="ECO:0000256" key="4">
    <source>
        <dbReference type="ARBA" id="ARBA00023125"/>
    </source>
</evidence>
<evidence type="ECO:0000256" key="3">
    <source>
        <dbReference type="ARBA" id="ARBA00023015"/>
    </source>
</evidence>
<dbReference type="InterPro" id="IPR051677">
    <property type="entry name" value="AfsR-DnrI-RedD_regulator"/>
</dbReference>
<evidence type="ECO:0000256" key="5">
    <source>
        <dbReference type="ARBA" id="ARBA00023163"/>
    </source>
</evidence>
<dbReference type="InterPro" id="IPR016032">
    <property type="entry name" value="Sig_transdc_resp-reg_C-effctor"/>
</dbReference>
<keyword evidence="5" id="KW-0804">Transcription</keyword>
<dbReference type="InterPro" id="IPR001867">
    <property type="entry name" value="OmpR/PhoB-type_DNA-bd"/>
</dbReference>
<evidence type="ECO:0000256" key="7">
    <source>
        <dbReference type="SAM" id="MobiDB-lite"/>
    </source>
</evidence>
<dbReference type="GO" id="GO:0006355">
    <property type="term" value="P:regulation of DNA-templated transcription"/>
    <property type="evidence" value="ECO:0007669"/>
    <property type="project" value="InterPro"/>
</dbReference>
<dbReference type="GO" id="GO:0000160">
    <property type="term" value="P:phosphorelay signal transduction system"/>
    <property type="evidence" value="ECO:0007669"/>
    <property type="project" value="UniProtKB-KW"/>
</dbReference>
<keyword evidence="4 6" id="KW-0238">DNA-binding</keyword>
<dbReference type="SMART" id="SM00862">
    <property type="entry name" value="Trans_reg_C"/>
    <property type="match status" value="1"/>
</dbReference>
<dbReference type="SUPFAM" id="SSF48452">
    <property type="entry name" value="TPR-like"/>
    <property type="match status" value="1"/>
</dbReference>
<evidence type="ECO:0000256" key="6">
    <source>
        <dbReference type="PROSITE-ProRule" id="PRU01091"/>
    </source>
</evidence>
<dbReference type="PANTHER" id="PTHR35807:SF1">
    <property type="entry name" value="TRANSCRIPTIONAL REGULATOR REDD"/>
    <property type="match status" value="1"/>
</dbReference>
<comment type="similarity">
    <text evidence="1">Belongs to the AfsR/DnrI/RedD regulatory family.</text>
</comment>
<evidence type="ECO:0000256" key="2">
    <source>
        <dbReference type="ARBA" id="ARBA00023012"/>
    </source>
</evidence>
<dbReference type="Gene3D" id="1.25.40.10">
    <property type="entry name" value="Tetratricopeptide repeat domain"/>
    <property type="match status" value="1"/>
</dbReference>
<evidence type="ECO:0000256" key="1">
    <source>
        <dbReference type="ARBA" id="ARBA00005820"/>
    </source>
</evidence>
<feature type="region of interest" description="Disordered" evidence="7">
    <location>
        <begin position="248"/>
        <end position="277"/>
    </location>
</feature>
<dbReference type="PANTHER" id="PTHR35807">
    <property type="entry name" value="TRANSCRIPTIONAL REGULATOR REDD-RELATED"/>
    <property type="match status" value="1"/>
</dbReference>
<dbReference type="InterPro" id="IPR005158">
    <property type="entry name" value="BTAD"/>
</dbReference>
<dbReference type="AlphaFoldDB" id="A0A7K3S7E3"/>
<comment type="caution">
    <text evidence="9">The sequence shown here is derived from an EMBL/GenBank/DDBJ whole genome shotgun (WGS) entry which is preliminary data.</text>
</comment>
<dbReference type="Pfam" id="PF00486">
    <property type="entry name" value="Trans_reg_C"/>
    <property type="match status" value="1"/>
</dbReference>
<evidence type="ECO:0000259" key="8">
    <source>
        <dbReference type="PROSITE" id="PS51755"/>
    </source>
</evidence>
<evidence type="ECO:0000313" key="10">
    <source>
        <dbReference type="Proteomes" id="UP000469670"/>
    </source>
</evidence>
<accession>A0A7K3S7E3</accession>
<protein>
    <submittedName>
        <fullName evidence="9">AfsR/SARP family transcriptional regulator</fullName>
    </submittedName>
</protein>
<dbReference type="Gene3D" id="1.10.10.10">
    <property type="entry name" value="Winged helix-like DNA-binding domain superfamily/Winged helix DNA-binding domain"/>
    <property type="match status" value="1"/>
</dbReference>
<dbReference type="InterPro" id="IPR036388">
    <property type="entry name" value="WH-like_DNA-bd_sf"/>
</dbReference>
<proteinExistence type="inferred from homology"/>
<sequence>MDLLALGPLELWHGDQQHPLGSVKQRCVLAVLVHARGEPVAVDTLMERVWGDEPPPKGPATLQAYLSKLRRHLDHAVGPLVRVDHVQPRLYRLRMRDQNDLDLVRFQRFRSEAAVAAEQGRTDWAIGLLRTAESMWRGEPLTESSGEWAASVRARLVEDHRHVREERIRLELELGRHADLIGELRELAAESPLAEGVVGSLMLALHRSGRHSEALELYRTTHARLREELGMEPGPDLRALHQRILEQDRGLTEPRAEAGTAGRPTPAVPVPTPPTPS</sequence>
<gene>
    <name evidence="9" type="ORF">G3I50_34985</name>
</gene>
<feature type="domain" description="OmpR/PhoB-type" evidence="8">
    <location>
        <begin position="1"/>
        <end position="95"/>
    </location>
</feature>
<dbReference type="Pfam" id="PF03704">
    <property type="entry name" value="BTAD"/>
    <property type="match status" value="1"/>
</dbReference>
<dbReference type="InterPro" id="IPR011990">
    <property type="entry name" value="TPR-like_helical_dom_sf"/>
</dbReference>
<dbReference type="SUPFAM" id="SSF46894">
    <property type="entry name" value="C-terminal effector domain of the bipartite response regulators"/>
    <property type="match status" value="1"/>
</dbReference>
<dbReference type="PROSITE" id="PS51755">
    <property type="entry name" value="OMPR_PHOB"/>
    <property type="match status" value="1"/>
</dbReference>
<dbReference type="Proteomes" id="UP000469670">
    <property type="component" value="Unassembled WGS sequence"/>
</dbReference>
<keyword evidence="3" id="KW-0805">Transcription regulation</keyword>
<dbReference type="RefSeq" id="WP_164207666.1">
    <property type="nucleotide sequence ID" value="NZ_JAAGMP010001545.1"/>
</dbReference>
<organism evidence="9 10">
    <name type="scientific">Streptomyces parvus</name>
    <dbReference type="NCBI Taxonomy" id="66428"/>
    <lineage>
        <taxon>Bacteria</taxon>
        <taxon>Bacillati</taxon>
        <taxon>Actinomycetota</taxon>
        <taxon>Actinomycetes</taxon>
        <taxon>Kitasatosporales</taxon>
        <taxon>Streptomycetaceae</taxon>
        <taxon>Streptomyces</taxon>
    </lineage>
</organism>
<name>A0A7K3S7E3_9ACTN</name>
<feature type="non-terminal residue" evidence="9">
    <location>
        <position position="277"/>
    </location>
</feature>
<dbReference type="EMBL" id="JAAGMP010001545">
    <property type="protein sequence ID" value="NEC23421.1"/>
    <property type="molecule type" value="Genomic_DNA"/>
</dbReference>